<dbReference type="EMBL" id="QTSX02004263">
    <property type="protein sequence ID" value="KAJ9067253.1"/>
    <property type="molecule type" value="Genomic_DNA"/>
</dbReference>
<organism evidence="1 2">
    <name type="scientific">Entomophthora muscae</name>
    <dbReference type="NCBI Taxonomy" id="34485"/>
    <lineage>
        <taxon>Eukaryota</taxon>
        <taxon>Fungi</taxon>
        <taxon>Fungi incertae sedis</taxon>
        <taxon>Zoopagomycota</taxon>
        <taxon>Entomophthoromycotina</taxon>
        <taxon>Entomophthoromycetes</taxon>
        <taxon>Entomophthorales</taxon>
        <taxon>Entomophthoraceae</taxon>
        <taxon>Entomophthora</taxon>
    </lineage>
</organism>
<evidence type="ECO:0000313" key="1">
    <source>
        <dbReference type="EMBL" id="KAJ9067253.1"/>
    </source>
</evidence>
<sequence length="177" mass="19851">MVISLFPKHLVLPTLKKTEDVSANVRFSISENGKQHNVVSKCRRIQYSFTPGDKMLLCDTRNRKVTLFTRNQGPAFFYEVKLDGYTCHYSDIIITASALEYTDANGIPRIFEWTEEAGGLVLRSTLPSKPNIDYATVRAPSLLSFGTLANFDILSGLIPADYALYIAFLMAKNFSPK</sequence>
<proteinExistence type="predicted"/>
<dbReference type="Proteomes" id="UP001165960">
    <property type="component" value="Unassembled WGS sequence"/>
</dbReference>
<comment type="caution">
    <text evidence="1">The sequence shown here is derived from an EMBL/GenBank/DDBJ whole genome shotgun (WGS) entry which is preliminary data.</text>
</comment>
<gene>
    <name evidence="1" type="ORF">DSO57_1001364</name>
</gene>
<protein>
    <submittedName>
        <fullName evidence="1">Uncharacterized protein</fullName>
    </submittedName>
</protein>
<keyword evidence="2" id="KW-1185">Reference proteome</keyword>
<name>A0ACC2SXX6_9FUNG</name>
<evidence type="ECO:0000313" key="2">
    <source>
        <dbReference type="Proteomes" id="UP001165960"/>
    </source>
</evidence>
<accession>A0ACC2SXX6</accession>
<reference evidence="1" key="1">
    <citation type="submission" date="2022-04" db="EMBL/GenBank/DDBJ databases">
        <title>Genome of the entomopathogenic fungus Entomophthora muscae.</title>
        <authorList>
            <person name="Elya C."/>
            <person name="Lovett B.R."/>
            <person name="Lee E."/>
            <person name="Macias A.M."/>
            <person name="Hajek A.E."/>
            <person name="De Bivort B.L."/>
            <person name="Kasson M.T."/>
            <person name="De Fine Licht H.H."/>
            <person name="Stajich J.E."/>
        </authorList>
    </citation>
    <scope>NUCLEOTIDE SEQUENCE</scope>
    <source>
        <strain evidence="1">Berkeley</strain>
    </source>
</reference>